<name>A0A7Y2R509_9HYPH</name>
<protein>
    <submittedName>
        <fullName evidence="2">Exopolysaccharide synthesis protein</fullName>
    </submittedName>
</protein>
<keyword evidence="1" id="KW-0472">Membrane</keyword>
<dbReference type="Pfam" id="PF19495">
    <property type="entry name" value="DUF6030"/>
    <property type="match status" value="1"/>
</dbReference>
<reference evidence="2 3" key="1">
    <citation type="submission" date="2020-04" db="EMBL/GenBank/DDBJ databases">
        <title>Rhizobium bacterial biofertilizers improve the content of phenolic compounds of Lactuca sativa L. under non-saline and saline-stress conditions.</title>
        <authorList>
            <person name="Ayuso-Calles M."/>
            <person name="Garcia-Estevez I."/>
            <person name="Jimenez-Gomez A."/>
            <person name="Flores-Felix J.D."/>
            <person name="Escribano-Bailon M."/>
            <person name="Rivas R."/>
        </authorList>
    </citation>
    <scope>NUCLEOTIDE SEQUENCE [LARGE SCALE GENOMIC DNA]</scope>
    <source>
        <strain evidence="2 3">GPTR02</strain>
    </source>
</reference>
<dbReference type="Proteomes" id="UP000530654">
    <property type="component" value="Unassembled WGS sequence"/>
</dbReference>
<proteinExistence type="predicted"/>
<dbReference type="AlphaFoldDB" id="A0A7Y2R509"/>
<evidence type="ECO:0000313" key="3">
    <source>
        <dbReference type="Proteomes" id="UP000530654"/>
    </source>
</evidence>
<accession>A0A7Y2R509</accession>
<comment type="caution">
    <text evidence="2">The sequence shown here is derived from an EMBL/GenBank/DDBJ whole genome shotgun (WGS) entry which is preliminary data.</text>
</comment>
<evidence type="ECO:0000256" key="1">
    <source>
        <dbReference type="SAM" id="Phobius"/>
    </source>
</evidence>
<gene>
    <name evidence="2" type="ORF">HLI17_14500</name>
</gene>
<organism evidence="2 3">
    <name type="scientific">Rhizobium laguerreae</name>
    <dbReference type="NCBI Taxonomy" id="1076926"/>
    <lineage>
        <taxon>Bacteria</taxon>
        <taxon>Pseudomonadati</taxon>
        <taxon>Pseudomonadota</taxon>
        <taxon>Alphaproteobacteria</taxon>
        <taxon>Hyphomicrobiales</taxon>
        <taxon>Rhizobiaceae</taxon>
        <taxon>Rhizobium/Agrobacterium group</taxon>
        <taxon>Rhizobium</taxon>
    </lineage>
</organism>
<keyword evidence="1" id="KW-1133">Transmembrane helix</keyword>
<dbReference type="RefSeq" id="WP_170280973.1">
    <property type="nucleotide sequence ID" value="NZ_JABEQY010000011.1"/>
</dbReference>
<evidence type="ECO:0000313" key="2">
    <source>
        <dbReference type="EMBL" id="NNH64484.1"/>
    </source>
</evidence>
<sequence length="278" mass="31273">MPSNRWPLLWSGLLISILLLAGIVVFYHEIHHLEDVGLVENTARDKAARSSRSAVRPDPAVPSPLPSTSISLQLIEVPKLELASQFMRMWRVSGRNMCGALREAGIEMSEWKAASMRNRSYECYFQRIYERDEVRPTSSTFLKVRGDEMGNILEIRAKIIGPSTDAQGRLAPTVLRIFEIIVKQACWHDFEDTLASIQDLRNVEYERFGSYLSFTREAGSGNNFNFVLGLKATSGPQVRTKTYFSTERWLAATNSRNVPANLILTDRLGASKSANCAQ</sequence>
<dbReference type="EMBL" id="JABEQY010000011">
    <property type="protein sequence ID" value="NNH64484.1"/>
    <property type="molecule type" value="Genomic_DNA"/>
</dbReference>
<dbReference type="InterPro" id="IPR046071">
    <property type="entry name" value="DUF6030"/>
</dbReference>
<keyword evidence="1" id="KW-0812">Transmembrane</keyword>
<feature type="transmembrane region" description="Helical" evidence="1">
    <location>
        <begin position="6"/>
        <end position="27"/>
    </location>
</feature>